<dbReference type="EMBL" id="SORE01000017">
    <property type="protein sequence ID" value="TDY43955.1"/>
    <property type="molecule type" value="Genomic_DNA"/>
</dbReference>
<dbReference type="Proteomes" id="UP000295509">
    <property type="component" value="Unassembled WGS sequence"/>
</dbReference>
<sequence>MNRFKLNDATTSDESDPHNPPSETETGNGRAVEERRWPWSIGHFDWMDEYCPMPVEVNGGDTPILAHTWL</sequence>
<reference evidence="2 3" key="1">
    <citation type="submission" date="2019-03" db="EMBL/GenBank/DDBJ databases">
        <title>Genomic Encyclopedia of Type Strains, Phase III (KMG-III): the genomes of soil and plant-associated and newly described type strains.</title>
        <authorList>
            <person name="Whitman W."/>
        </authorList>
    </citation>
    <scope>NUCLEOTIDE SEQUENCE [LARGE SCALE GENOMIC DNA]</scope>
    <source>
        <strain evidence="2 3">LMG 29544</strain>
    </source>
</reference>
<proteinExistence type="predicted"/>
<evidence type="ECO:0000313" key="2">
    <source>
        <dbReference type="EMBL" id="TDY43955.1"/>
    </source>
</evidence>
<keyword evidence="3" id="KW-1185">Reference proteome</keyword>
<dbReference type="AlphaFoldDB" id="A0A4R8LJG9"/>
<protein>
    <submittedName>
        <fullName evidence="2">Uncharacterized protein</fullName>
    </submittedName>
</protein>
<feature type="region of interest" description="Disordered" evidence="1">
    <location>
        <begin position="1"/>
        <end position="34"/>
    </location>
</feature>
<comment type="caution">
    <text evidence="2">The sequence shown here is derived from an EMBL/GenBank/DDBJ whole genome shotgun (WGS) entry which is preliminary data.</text>
</comment>
<dbReference type="RefSeq" id="WP_134194455.1">
    <property type="nucleotide sequence ID" value="NZ_JBHLUW010000016.1"/>
</dbReference>
<organism evidence="2 3">
    <name type="scientific">Paraburkholderia rhizosphaerae</name>
    <dbReference type="NCBI Taxonomy" id="480658"/>
    <lineage>
        <taxon>Bacteria</taxon>
        <taxon>Pseudomonadati</taxon>
        <taxon>Pseudomonadota</taxon>
        <taxon>Betaproteobacteria</taxon>
        <taxon>Burkholderiales</taxon>
        <taxon>Burkholderiaceae</taxon>
        <taxon>Paraburkholderia</taxon>
    </lineage>
</organism>
<name>A0A4R8LJG9_9BURK</name>
<evidence type="ECO:0000313" key="3">
    <source>
        <dbReference type="Proteomes" id="UP000295509"/>
    </source>
</evidence>
<accession>A0A4R8LJG9</accession>
<evidence type="ECO:0000256" key="1">
    <source>
        <dbReference type="SAM" id="MobiDB-lite"/>
    </source>
</evidence>
<gene>
    <name evidence="2" type="ORF">BX592_117157</name>
</gene>